<reference evidence="1" key="1">
    <citation type="submission" date="2023-11" db="EMBL/GenBank/DDBJ databases">
        <authorList>
            <person name="De Vega J J."/>
            <person name="De Vega J J."/>
        </authorList>
    </citation>
    <scope>NUCLEOTIDE SEQUENCE</scope>
</reference>
<evidence type="ECO:0000313" key="2">
    <source>
        <dbReference type="Proteomes" id="UP001295794"/>
    </source>
</evidence>
<evidence type="ECO:0000313" key="1">
    <source>
        <dbReference type="EMBL" id="CAK5274911.1"/>
    </source>
</evidence>
<gene>
    <name evidence="1" type="ORF">MYCIT1_LOCUS22308</name>
</gene>
<comment type="caution">
    <text evidence="1">The sequence shown here is derived from an EMBL/GenBank/DDBJ whole genome shotgun (WGS) entry which is preliminary data.</text>
</comment>
<keyword evidence="2" id="KW-1185">Reference proteome</keyword>
<dbReference type="AlphaFoldDB" id="A0AAD2HFH7"/>
<dbReference type="Proteomes" id="UP001295794">
    <property type="component" value="Unassembled WGS sequence"/>
</dbReference>
<name>A0AAD2HFH7_9AGAR</name>
<dbReference type="EMBL" id="CAVNYO010000403">
    <property type="protein sequence ID" value="CAK5274911.1"/>
    <property type="molecule type" value="Genomic_DNA"/>
</dbReference>
<proteinExistence type="predicted"/>
<protein>
    <submittedName>
        <fullName evidence="1">Uncharacterized protein</fullName>
    </submittedName>
</protein>
<organism evidence="1 2">
    <name type="scientific">Mycena citricolor</name>
    <dbReference type="NCBI Taxonomy" id="2018698"/>
    <lineage>
        <taxon>Eukaryota</taxon>
        <taxon>Fungi</taxon>
        <taxon>Dikarya</taxon>
        <taxon>Basidiomycota</taxon>
        <taxon>Agaricomycotina</taxon>
        <taxon>Agaricomycetes</taxon>
        <taxon>Agaricomycetidae</taxon>
        <taxon>Agaricales</taxon>
        <taxon>Marasmiineae</taxon>
        <taxon>Mycenaceae</taxon>
        <taxon>Mycena</taxon>
    </lineage>
</organism>
<accession>A0AAD2HFH7</accession>
<sequence>MYSLQNHGSLYDFSFTTTSTLFHRSNLDIILRCLAPCGYSGSSTAPALDGQLQSIDTACHKCHTVLSRQFVHITLHRLRLPHSPNRYRVIPSTFPPSSNSTDWSPRLVVRTGGLFSSDHYQTISLKVL</sequence>